<evidence type="ECO:0000256" key="1">
    <source>
        <dbReference type="ARBA" id="ARBA00004496"/>
    </source>
</evidence>
<dbReference type="GO" id="GO:0006450">
    <property type="term" value="P:regulation of translational fidelity"/>
    <property type="evidence" value="ECO:0007669"/>
    <property type="project" value="TreeGrafter"/>
</dbReference>
<keyword evidence="7 13" id="KW-0819">tRNA processing</keyword>
<feature type="binding site" evidence="14">
    <location>
        <position position="194"/>
    </location>
    <ligand>
        <name>ATP</name>
        <dbReference type="ChEBI" id="CHEBI:30616"/>
    </ligand>
</feature>
<dbReference type="InterPro" id="IPR006070">
    <property type="entry name" value="Sua5-like_dom"/>
</dbReference>
<dbReference type="GO" id="GO:0005737">
    <property type="term" value="C:cytoplasm"/>
    <property type="evidence" value="ECO:0007669"/>
    <property type="project" value="UniProtKB-SubCell"/>
</dbReference>
<evidence type="ECO:0000259" key="15">
    <source>
        <dbReference type="PROSITE" id="PS51163"/>
    </source>
</evidence>
<evidence type="ECO:0000256" key="5">
    <source>
        <dbReference type="ARBA" id="ARBA00022490"/>
    </source>
</evidence>
<keyword evidence="5 13" id="KW-0963">Cytoplasm</keyword>
<dbReference type="NCBIfam" id="TIGR00057">
    <property type="entry name" value="L-threonylcarbamoyladenylate synthase"/>
    <property type="match status" value="1"/>
</dbReference>
<evidence type="ECO:0000256" key="7">
    <source>
        <dbReference type="ARBA" id="ARBA00022694"/>
    </source>
</evidence>
<feature type="binding site" evidence="14">
    <location>
        <position position="62"/>
    </location>
    <ligand>
        <name>ATP</name>
        <dbReference type="ChEBI" id="CHEBI:30616"/>
    </ligand>
</feature>
<dbReference type="InterPro" id="IPR038385">
    <property type="entry name" value="Sua5/YwlC_C"/>
</dbReference>
<evidence type="ECO:0000256" key="4">
    <source>
        <dbReference type="ARBA" id="ARBA00015492"/>
    </source>
</evidence>
<dbReference type="GO" id="GO:0003725">
    <property type="term" value="F:double-stranded RNA binding"/>
    <property type="evidence" value="ECO:0007669"/>
    <property type="project" value="UniProtKB-UniRule"/>
</dbReference>
<organism evidence="16 17">
    <name type="scientific">Caloramator proteoclasticus DSM 10124</name>
    <dbReference type="NCBI Taxonomy" id="1121262"/>
    <lineage>
        <taxon>Bacteria</taxon>
        <taxon>Bacillati</taxon>
        <taxon>Bacillota</taxon>
        <taxon>Clostridia</taxon>
        <taxon>Eubacteriales</taxon>
        <taxon>Clostridiaceae</taxon>
        <taxon>Caloramator</taxon>
    </lineage>
</organism>
<evidence type="ECO:0000256" key="10">
    <source>
        <dbReference type="ARBA" id="ARBA00022840"/>
    </source>
</evidence>
<dbReference type="SUPFAM" id="SSF55821">
    <property type="entry name" value="YrdC/RibB"/>
    <property type="match status" value="1"/>
</dbReference>
<comment type="similarity">
    <text evidence="2 13">Belongs to the SUA5 family.</text>
</comment>
<dbReference type="FunFam" id="3.40.50.11030:FF:000001">
    <property type="entry name" value="Threonylcarbamoyl-AMP synthase"/>
    <property type="match status" value="1"/>
</dbReference>
<dbReference type="InterPro" id="IPR010923">
    <property type="entry name" value="T(6)A37_SUA5"/>
</dbReference>
<keyword evidence="8 13" id="KW-0548">Nucleotidyltransferase</keyword>
<evidence type="ECO:0000256" key="14">
    <source>
        <dbReference type="PIRSR" id="PIRSR004930-1"/>
    </source>
</evidence>
<evidence type="ECO:0000256" key="12">
    <source>
        <dbReference type="ARBA" id="ARBA00048366"/>
    </source>
</evidence>
<feature type="binding site" evidence="14">
    <location>
        <position position="120"/>
    </location>
    <ligand>
        <name>L-threonine</name>
        <dbReference type="ChEBI" id="CHEBI:57926"/>
    </ligand>
</feature>
<feature type="binding site" evidence="14">
    <location>
        <position position="140"/>
    </location>
    <ligand>
        <name>L-threonine</name>
        <dbReference type="ChEBI" id="CHEBI:57926"/>
    </ligand>
</feature>
<evidence type="ECO:0000256" key="6">
    <source>
        <dbReference type="ARBA" id="ARBA00022679"/>
    </source>
</evidence>
<evidence type="ECO:0000256" key="2">
    <source>
        <dbReference type="ARBA" id="ARBA00007663"/>
    </source>
</evidence>
<dbReference type="InterPro" id="IPR005145">
    <property type="entry name" value="Sua5_C"/>
</dbReference>
<evidence type="ECO:0000313" key="17">
    <source>
        <dbReference type="Proteomes" id="UP000184423"/>
    </source>
</evidence>
<feature type="binding site" evidence="14">
    <location>
        <position position="150"/>
    </location>
    <ligand>
        <name>ATP</name>
        <dbReference type="ChEBI" id="CHEBI:30616"/>
    </ligand>
</feature>
<feature type="binding site" evidence="14">
    <location>
        <position position="236"/>
    </location>
    <ligand>
        <name>ATP</name>
        <dbReference type="ChEBI" id="CHEBI:30616"/>
    </ligand>
</feature>
<dbReference type="PIRSF" id="PIRSF004930">
    <property type="entry name" value="Tln_factor_SUA5"/>
    <property type="match status" value="1"/>
</dbReference>
<comment type="function">
    <text evidence="13">Required for the formation of a threonylcarbamoyl group on adenosine at position 37 (t(6)A37) in tRNAs that read codons beginning with adenine.</text>
</comment>
<evidence type="ECO:0000256" key="9">
    <source>
        <dbReference type="ARBA" id="ARBA00022741"/>
    </source>
</evidence>
<dbReference type="PANTHER" id="PTHR17490">
    <property type="entry name" value="SUA5"/>
    <property type="match status" value="1"/>
</dbReference>
<comment type="subcellular location">
    <subcellularLocation>
        <location evidence="1 13">Cytoplasm</location>
    </subcellularLocation>
</comment>
<dbReference type="GO" id="GO:0061710">
    <property type="term" value="F:L-threonylcarbamoyladenylate synthase"/>
    <property type="evidence" value="ECO:0007669"/>
    <property type="project" value="UniProtKB-EC"/>
</dbReference>
<dbReference type="AlphaFoldDB" id="A0A1M4SAA0"/>
<accession>A0A1M4SAA0</accession>
<name>A0A1M4SAA0_9CLOT</name>
<keyword evidence="6 13" id="KW-0808">Transferase</keyword>
<dbReference type="PROSITE" id="PS51163">
    <property type="entry name" value="YRDC"/>
    <property type="match status" value="1"/>
</dbReference>
<dbReference type="GO" id="GO:0000049">
    <property type="term" value="F:tRNA binding"/>
    <property type="evidence" value="ECO:0007669"/>
    <property type="project" value="TreeGrafter"/>
</dbReference>
<proteinExistence type="inferred from homology"/>
<dbReference type="Pfam" id="PF01300">
    <property type="entry name" value="Sua5_yciO_yrdC"/>
    <property type="match status" value="1"/>
</dbReference>
<dbReference type="FunFam" id="3.90.870.10:FF:000009">
    <property type="entry name" value="Threonylcarbamoyl-AMP synthase, putative"/>
    <property type="match status" value="1"/>
</dbReference>
<evidence type="ECO:0000256" key="11">
    <source>
        <dbReference type="ARBA" id="ARBA00029774"/>
    </source>
</evidence>
<comment type="catalytic activity">
    <reaction evidence="12 13">
        <text>L-threonine + hydrogencarbonate + ATP = L-threonylcarbamoyladenylate + diphosphate + H2O</text>
        <dbReference type="Rhea" id="RHEA:36407"/>
        <dbReference type="ChEBI" id="CHEBI:15377"/>
        <dbReference type="ChEBI" id="CHEBI:17544"/>
        <dbReference type="ChEBI" id="CHEBI:30616"/>
        <dbReference type="ChEBI" id="CHEBI:33019"/>
        <dbReference type="ChEBI" id="CHEBI:57926"/>
        <dbReference type="ChEBI" id="CHEBI:73682"/>
        <dbReference type="EC" id="2.7.7.87"/>
    </reaction>
</comment>
<dbReference type="EMBL" id="FQVG01000001">
    <property type="protein sequence ID" value="SHE29136.1"/>
    <property type="molecule type" value="Genomic_DNA"/>
</dbReference>
<dbReference type="InterPro" id="IPR050156">
    <property type="entry name" value="TC-AMP_synthase_SUA5"/>
</dbReference>
<dbReference type="GO" id="GO:0005524">
    <property type="term" value="F:ATP binding"/>
    <property type="evidence" value="ECO:0007669"/>
    <property type="project" value="UniProtKB-UniRule"/>
</dbReference>
<reference evidence="17" key="1">
    <citation type="submission" date="2016-11" db="EMBL/GenBank/DDBJ databases">
        <authorList>
            <person name="Varghese N."/>
            <person name="Submissions S."/>
        </authorList>
    </citation>
    <scope>NUCLEOTIDE SEQUENCE [LARGE SCALE GENOMIC DNA]</scope>
    <source>
        <strain evidence="17">DSM 10124</strain>
    </source>
</reference>
<keyword evidence="9 13" id="KW-0547">Nucleotide-binding</keyword>
<dbReference type="Pfam" id="PF03481">
    <property type="entry name" value="Sua5_C"/>
    <property type="match status" value="1"/>
</dbReference>
<sequence length="347" mass="38580">MDTKVYYVDEHSDEKIKEAAEVIKRGGLVVFPTETVYGLGANALDEEACRRIFEAKGRPQDNPLIVHVADFDISDYVEYIPENAKKIMENFWPGPITIVVKKSSRIPMLVTANLDSVAIRMPSNKVARKLIEYAGVPIAAPSANISGRPSPTTIEHTIDDLMGKVDMIIGGDKCEFGLESTVVEVLDEKVTILRPGAITRDMLEEIGLNVDIDPAILTKPYENLKPKSPGMKYRHYAPKAEMTIITGRIERAVDYINMKIDEMKSKGKLVGVLATDETKDLYRGGYIISVGSRKKLGLIAANLFDTLREFDKIDVDYIYAEGFEEDGLGLAIMNRMKKAASYNVINL</sequence>
<evidence type="ECO:0000313" key="16">
    <source>
        <dbReference type="EMBL" id="SHE29136.1"/>
    </source>
</evidence>
<dbReference type="PANTHER" id="PTHR17490:SF16">
    <property type="entry name" value="THREONYLCARBAMOYL-AMP SYNTHASE"/>
    <property type="match status" value="1"/>
</dbReference>
<dbReference type="GO" id="GO:0008033">
    <property type="term" value="P:tRNA processing"/>
    <property type="evidence" value="ECO:0007669"/>
    <property type="project" value="UniProtKB-KW"/>
</dbReference>
<dbReference type="Proteomes" id="UP000184423">
    <property type="component" value="Unassembled WGS sequence"/>
</dbReference>
<dbReference type="Gene3D" id="3.40.50.11030">
    <property type="entry name" value="Threonylcarbamoyl-AMP synthase, C-terminal domain"/>
    <property type="match status" value="1"/>
</dbReference>
<feature type="domain" description="YrdC-like" evidence="15">
    <location>
        <begin position="13"/>
        <end position="198"/>
    </location>
</feature>
<feature type="binding site" evidence="14">
    <location>
        <position position="58"/>
    </location>
    <ligand>
        <name>ATP</name>
        <dbReference type="ChEBI" id="CHEBI:30616"/>
    </ligand>
</feature>
<feature type="binding site" evidence="14">
    <location>
        <position position="142"/>
    </location>
    <ligand>
        <name>L-threonine</name>
        <dbReference type="ChEBI" id="CHEBI:57926"/>
    </ligand>
</feature>
<evidence type="ECO:0000256" key="8">
    <source>
        <dbReference type="ARBA" id="ARBA00022695"/>
    </source>
</evidence>
<dbReference type="Gene3D" id="3.90.870.10">
    <property type="entry name" value="DHBP synthase"/>
    <property type="match status" value="1"/>
</dbReference>
<protein>
    <recommendedName>
        <fullName evidence="4 13">Threonylcarbamoyl-AMP synthase</fullName>
        <shortName evidence="13">TC-AMP synthase</shortName>
        <ecNumber evidence="3 13">2.7.7.87</ecNumber>
    </recommendedName>
    <alternativeName>
        <fullName evidence="11 13">L-threonylcarbamoyladenylate synthase</fullName>
    </alternativeName>
</protein>
<dbReference type="EC" id="2.7.7.87" evidence="3 13"/>
<keyword evidence="10 13" id="KW-0067">ATP-binding</keyword>
<feature type="binding site" evidence="14">
    <location>
        <position position="67"/>
    </location>
    <ligand>
        <name>L-threonine</name>
        <dbReference type="ChEBI" id="CHEBI:57926"/>
    </ligand>
</feature>
<dbReference type="InterPro" id="IPR017945">
    <property type="entry name" value="DHBP_synth_RibB-like_a/b_dom"/>
</dbReference>
<feature type="binding site" evidence="14">
    <location>
        <position position="35"/>
    </location>
    <ligand>
        <name>L-threonine</name>
        <dbReference type="ChEBI" id="CHEBI:57926"/>
    </ligand>
</feature>
<dbReference type="RefSeq" id="WP_073247590.1">
    <property type="nucleotide sequence ID" value="NZ_FQVG01000001.1"/>
</dbReference>
<evidence type="ECO:0000256" key="13">
    <source>
        <dbReference type="PIRNR" id="PIRNR004930"/>
    </source>
</evidence>
<evidence type="ECO:0000256" key="3">
    <source>
        <dbReference type="ARBA" id="ARBA00012584"/>
    </source>
</evidence>
<keyword evidence="17" id="KW-1185">Reference proteome</keyword>
<gene>
    <name evidence="16" type="ORF">SAMN02746091_00088</name>
</gene>
<feature type="binding site" evidence="14">
    <location>
        <position position="180"/>
    </location>
    <ligand>
        <name>L-threonine</name>
        <dbReference type="ChEBI" id="CHEBI:57926"/>
    </ligand>
</feature>